<feature type="domain" description="Outer membrane protein beta-barrel" evidence="7">
    <location>
        <begin position="12"/>
        <end position="212"/>
    </location>
</feature>
<reference evidence="8 9" key="1">
    <citation type="submission" date="2017-08" db="EMBL/GenBank/DDBJ databases">
        <title>Infants hospitalized years apart are colonized by the same room-sourced microbial strains.</title>
        <authorList>
            <person name="Brooks B."/>
            <person name="Olm M.R."/>
            <person name="Firek B.A."/>
            <person name="Baker R."/>
            <person name="Thomas B.C."/>
            <person name="Morowitz M.J."/>
            <person name="Banfield J.F."/>
        </authorList>
    </citation>
    <scope>NUCLEOTIDE SEQUENCE [LARGE SCALE GENOMIC DNA]</scope>
    <source>
        <strain evidence="8">S2_005_003_R2_43</strain>
    </source>
</reference>
<evidence type="ECO:0000256" key="6">
    <source>
        <dbReference type="SAM" id="SignalP"/>
    </source>
</evidence>
<evidence type="ECO:0000256" key="3">
    <source>
        <dbReference type="ARBA" id="ARBA00023136"/>
    </source>
</evidence>
<dbReference type="PANTHER" id="PTHR34001">
    <property type="entry name" value="BLL7405 PROTEIN"/>
    <property type="match status" value="1"/>
</dbReference>
<evidence type="ECO:0000259" key="7">
    <source>
        <dbReference type="Pfam" id="PF13505"/>
    </source>
</evidence>
<evidence type="ECO:0000256" key="5">
    <source>
        <dbReference type="ARBA" id="ARBA00038306"/>
    </source>
</evidence>
<name>A0A2W5KSU7_ANCNO</name>
<keyword evidence="4" id="KW-0998">Cell outer membrane</keyword>
<dbReference type="Gene3D" id="2.40.160.20">
    <property type="match status" value="1"/>
</dbReference>
<dbReference type="SUPFAM" id="SSF56925">
    <property type="entry name" value="OMPA-like"/>
    <property type="match status" value="1"/>
</dbReference>
<dbReference type="InterPro" id="IPR011250">
    <property type="entry name" value="OMP/PagP_B-barrel"/>
</dbReference>
<keyword evidence="3" id="KW-0472">Membrane</keyword>
<sequence length="216" mass="22835">MIRKVLLGVASAAALSIAVPAAQAADLPAYEPAPAVVAPVPSFSWSGPYIGLNAGYAWQRAANSRPDGWMIGGYLGYNVQLDNSPVVFGVETDLNFADIDSKRPSRGGTLKQQSDWNGATRARVGYAFDHFLVYGAGGVAYTDREVKRPNGLGKGDKTAVGWTVGGGLEYAVTDNVVGRAEYRYSDYGSDKFAGAKSSATEHRVMGGVAVKFDSPF</sequence>
<dbReference type="AlphaFoldDB" id="A0A2W5KSU7"/>
<dbReference type="InterPro" id="IPR051692">
    <property type="entry name" value="OMP-like"/>
</dbReference>
<evidence type="ECO:0000313" key="9">
    <source>
        <dbReference type="Proteomes" id="UP000249577"/>
    </source>
</evidence>
<dbReference type="GO" id="GO:0009279">
    <property type="term" value="C:cell outer membrane"/>
    <property type="evidence" value="ECO:0007669"/>
    <property type="project" value="UniProtKB-SubCell"/>
</dbReference>
<evidence type="ECO:0000256" key="4">
    <source>
        <dbReference type="ARBA" id="ARBA00023237"/>
    </source>
</evidence>
<comment type="similarity">
    <text evidence="5">Belongs to the Omp25/RopB family.</text>
</comment>
<accession>A0A2W5KSU7</accession>
<dbReference type="PANTHER" id="PTHR34001:SF3">
    <property type="entry name" value="BLL7405 PROTEIN"/>
    <property type="match status" value="1"/>
</dbReference>
<dbReference type="Proteomes" id="UP000249577">
    <property type="component" value="Unassembled WGS sequence"/>
</dbReference>
<comment type="caution">
    <text evidence="8">The sequence shown here is derived from an EMBL/GenBank/DDBJ whole genome shotgun (WGS) entry which is preliminary data.</text>
</comment>
<proteinExistence type="inferred from homology"/>
<organism evidence="8 9">
    <name type="scientific">Ancylobacter novellus</name>
    <name type="common">Thiobacillus novellus</name>
    <dbReference type="NCBI Taxonomy" id="921"/>
    <lineage>
        <taxon>Bacteria</taxon>
        <taxon>Pseudomonadati</taxon>
        <taxon>Pseudomonadota</taxon>
        <taxon>Alphaproteobacteria</taxon>
        <taxon>Hyphomicrobiales</taxon>
        <taxon>Xanthobacteraceae</taxon>
        <taxon>Ancylobacter</taxon>
    </lineage>
</organism>
<keyword evidence="2 6" id="KW-0732">Signal</keyword>
<evidence type="ECO:0000313" key="8">
    <source>
        <dbReference type="EMBL" id="PZQ19024.1"/>
    </source>
</evidence>
<dbReference type="InterPro" id="IPR027385">
    <property type="entry name" value="Beta-barrel_OMP"/>
</dbReference>
<comment type="subcellular location">
    <subcellularLocation>
        <location evidence="1">Cell outer membrane</location>
    </subcellularLocation>
</comment>
<feature type="chain" id="PRO_5016083072" description="Outer membrane protein beta-barrel domain-containing protein" evidence="6">
    <location>
        <begin position="25"/>
        <end position="216"/>
    </location>
</feature>
<protein>
    <recommendedName>
        <fullName evidence="7">Outer membrane protein beta-barrel domain-containing protein</fullName>
    </recommendedName>
</protein>
<evidence type="ECO:0000256" key="2">
    <source>
        <dbReference type="ARBA" id="ARBA00022729"/>
    </source>
</evidence>
<dbReference type="EMBL" id="QFPN01000001">
    <property type="protein sequence ID" value="PZQ19024.1"/>
    <property type="molecule type" value="Genomic_DNA"/>
</dbReference>
<gene>
    <name evidence="8" type="ORF">DI565_01095</name>
</gene>
<feature type="signal peptide" evidence="6">
    <location>
        <begin position="1"/>
        <end position="24"/>
    </location>
</feature>
<evidence type="ECO:0000256" key="1">
    <source>
        <dbReference type="ARBA" id="ARBA00004442"/>
    </source>
</evidence>
<dbReference type="Pfam" id="PF13505">
    <property type="entry name" value="OMP_b-brl"/>
    <property type="match status" value="1"/>
</dbReference>